<dbReference type="GO" id="GO:0005886">
    <property type="term" value="C:plasma membrane"/>
    <property type="evidence" value="ECO:0007669"/>
    <property type="project" value="UniProtKB-SubCell"/>
</dbReference>
<name>A0A1U9YNU5_9BACL</name>
<evidence type="ECO:0000256" key="5">
    <source>
        <dbReference type="ARBA" id="ARBA00023136"/>
    </source>
</evidence>
<gene>
    <name evidence="8" type="primary">atpH</name>
    <name evidence="9" type="ORF">B7C51_12295</name>
</gene>
<evidence type="ECO:0000256" key="6">
    <source>
        <dbReference type="ARBA" id="ARBA00023196"/>
    </source>
</evidence>
<keyword evidence="7 8" id="KW-0066">ATP synthesis</keyword>
<dbReference type="PRINTS" id="PR00125">
    <property type="entry name" value="ATPASEDELTA"/>
</dbReference>
<comment type="function">
    <text evidence="8">F(1)F(0) ATP synthase produces ATP from ADP in the presence of a proton or sodium gradient. F-type ATPases consist of two structural domains, F(1) containing the extramembraneous catalytic core and F(0) containing the membrane proton channel, linked together by a central stalk and a peripheral stalk. During catalysis, ATP synthesis in the catalytic domain of F(1) is coupled via a rotary mechanism of the central stalk subunits to proton translocation.</text>
</comment>
<reference evidence="9 10" key="1">
    <citation type="submission" date="2017-03" db="EMBL/GenBank/DDBJ databases">
        <title>Paenibacillus larvae genome sequencing.</title>
        <authorList>
            <person name="Dingman D.W."/>
        </authorList>
    </citation>
    <scope>NUCLEOTIDE SEQUENCE [LARGE SCALE GENOMIC DNA]</scope>
    <source>
        <strain evidence="9 10">SAG 10367</strain>
    </source>
</reference>
<evidence type="ECO:0000256" key="3">
    <source>
        <dbReference type="ARBA" id="ARBA00022781"/>
    </source>
</evidence>
<keyword evidence="6 8" id="KW-0139">CF(1)</keyword>
<keyword evidence="2 8" id="KW-0813">Transport</keyword>
<dbReference type="Gene3D" id="1.10.520.20">
    <property type="entry name" value="N-terminal domain of the delta subunit of the F1F0-ATP synthase"/>
    <property type="match status" value="1"/>
</dbReference>
<evidence type="ECO:0000256" key="7">
    <source>
        <dbReference type="ARBA" id="ARBA00023310"/>
    </source>
</evidence>
<dbReference type="NCBIfam" id="NF004403">
    <property type="entry name" value="PRK05758.2-4"/>
    <property type="match status" value="1"/>
</dbReference>
<dbReference type="PROSITE" id="PS00389">
    <property type="entry name" value="ATPASE_DELTA"/>
    <property type="match status" value="1"/>
</dbReference>
<keyword evidence="8" id="KW-1003">Cell membrane</keyword>
<keyword evidence="5 8" id="KW-0472">Membrane</keyword>
<evidence type="ECO:0000256" key="8">
    <source>
        <dbReference type="HAMAP-Rule" id="MF_01416"/>
    </source>
</evidence>
<sequence>MNNDIVVAKRYAKALFEVAQEQNTVSQVEEELKVMVELIQGDRELDAFLNHPNVESDVKNDVLQKTLEGKMSAPVLNTLKLMVSRKRIGILPVLLHDFVDIANEKLGRANAVVHTPFALNPEQEKDLIDYFAKLTGKTIRLETVLDSSLIGGVTVQIGDRVYDGSLKGKLDRLQKSLKQAQSL</sequence>
<evidence type="ECO:0000313" key="10">
    <source>
        <dbReference type="Proteomes" id="UP000192727"/>
    </source>
</evidence>
<dbReference type="HAMAP" id="MF_01416">
    <property type="entry name" value="ATP_synth_delta_bact"/>
    <property type="match status" value="1"/>
</dbReference>
<evidence type="ECO:0000256" key="4">
    <source>
        <dbReference type="ARBA" id="ARBA00023065"/>
    </source>
</evidence>
<dbReference type="EMBL" id="CP020557">
    <property type="protein sequence ID" value="ARF68421.1"/>
    <property type="molecule type" value="Genomic_DNA"/>
</dbReference>
<proteinExistence type="inferred from homology"/>
<comment type="similarity">
    <text evidence="8">Belongs to the ATPase delta chain family.</text>
</comment>
<evidence type="ECO:0000256" key="2">
    <source>
        <dbReference type="ARBA" id="ARBA00022448"/>
    </source>
</evidence>
<dbReference type="GeneID" id="64216937"/>
<dbReference type="NCBIfam" id="TIGR01145">
    <property type="entry name" value="ATP_synt_delta"/>
    <property type="match status" value="1"/>
</dbReference>
<comment type="subcellular location">
    <subcellularLocation>
        <location evidence="8">Cell membrane</location>
        <topology evidence="8">Peripheral membrane protein</topology>
    </subcellularLocation>
    <subcellularLocation>
        <location evidence="1">Membrane</location>
    </subcellularLocation>
</comment>
<evidence type="ECO:0000313" key="9">
    <source>
        <dbReference type="EMBL" id="ARF68421.1"/>
    </source>
</evidence>
<dbReference type="PANTHER" id="PTHR11910">
    <property type="entry name" value="ATP SYNTHASE DELTA CHAIN"/>
    <property type="match status" value="1"/>
</dbReference>
<dbReference type="GO" id="GO:0046933">
    <property type="term" value="F:proton-transporting ATP synthase activity, rotational mechanism"/>
    <property type="evidence" value="ECO:0007669"/>
    <property type="project" value="UniProtKB-UniRule"/>
</dbReference>
<dbReference type="NCBIfam" id="NF004402">
    <property type="entry name" value="PRK05758.2-2"/>
    <property type="match status" value="1"/>
</dbReference>
<dbReference type="Proteomes" id="UP000192727">
    <property type="component" value="Chromosome"/>
</dbReference>
<comment type="function">
    <text evidence="8">This protein is part of the stalk that links CF(0) to CF(1). It either transmits conformational changes from CF(0) to CF(1) or is implicated in proton conduction.</text>
</comment>
<dbReference type="GO" id="GO:0045259">
    <property type="term" value="C:proton-transporting ATP synthase complex"/>
    <property type="evidence" value="ECO:0007669"/>
    <property type="project" value="UniProtKB-KW"/>
</dbReference>
<dbReference type="RefSeq" id="WP_023484041.1">
    <property type="nucleotide sequence ID" value="NZ_CP019794.1"/>
</dbReference>
<protein>
    <recommendedName>
        <fullName evidence="8">ATP synthase subunit delta</fullName>
    </recommendedName>
    <alternativeName>
        <fullName evidence="8">ATP synthase F(1) sector subunit delta</fullName>
    </alternativeName>
    <alternativeName>
        <fullName evidence="8">F-type ATPase subunit delta</fullName>
        <shortName evidence="8">F-ATPase subunit delta</shortName>
    </alternativeName>
</protein>
<dbReference type="InterPro" id="IPR026015">
    <property type="entry name" value="ATP_synth_OSCP/delta_N_sf"/>
</dbReference>
<evidence type="ECO:0000256" key="1">
    <source>
        <dbReference type="ARBA" id="ARBA00004370"/>
    </source>
</evidence>
<dbReference type="InterPro" id="IPR000711">
    <property type="entry name" value="ATPase_OSCP/dsu"/>
</dbReference>
<keyword evidence="4 8" id="KW-0406">Ion transport</keyword>
<dbReference type="InterPro" id="IPR020781">
    <property type="entry name" value="ATPase_OSCP/d_CS"/>
</dbReference>
<dbReference type="Pfam" id="PF00213">
    <property type="entry name" value="OSCP"/>
    <property type="match status" value="1"/>
</dbReference>
<dbReference type="AlphaFoldDB" id="A0A1U9YNU5"/>
<organism evidence="9 10">
    <name type="scientific">Paenibacillus larvae subsp. pulvifaciens</name>
    <dbReference type="NCBI Taxonomy" id="1477"/>
    <lineage>
        <taxon>Bacteria</taxon>
        <taxon>Bacillati</taxon>
        <taxon>Bacillota</taxon>
        <taxon>Bacilli</taxon>
        <taxon>Bacillales</taxon>
        <taxon>Paenibacillaceae</taxon>
        <taxon>Paenibacillus</taxon>
    </lineage>
</organism>
<keyword evidence="3 8" id="KW-0375">Hydrogen ion transport</keyword>
<dbReference type="SUPFAM" id="SSF47928">
    <property type="entry name" value="N-terminal domain of the delta subunit of the F1F0-ATP synthase"/>
    <property type="match status" value="1"/>
</dbReference>
<accession>A0A1U9YNU5</accession>